<evidence type="ECO:0000256" key="4">
    <source>
        <dbReference type="PROSITE-ProRule" id="PRU00236"/>
    </source>
</evidence>
<accession>A0A8J6T5W1</accession>
<dbReference type="GO" id="GO:0070403">
    <property type="term" value="F:NAD+ binding"/>
    <property type="evidence" value="ECO:0007669"/>
    <property type="project" value="InterPro"/>
</dbReference>
<dbReference type="SUPFAM" id="SSF52467">
    <property type="entry name" value="DHS-like NAD/FAD-binding domain"/>
    <property type="match status" value="1"/>
</dbReference>
<feature type="binding site" evidence="4">
    <location>
        <position position="129"/>
    </location>
    <ligand>
        <name>Zn(2+)</name>
        <dbReference type="ChEBI" id="CHEBI:29105"/>
    </ligand>
</feature>
<evidence type="ECO:0000313" key="7">
    <source>
        <dbReference type="Proteomes" id="UP000650524"/>
    </source>
</evidence>
<dbReference type="Gene3D" id="3.40.50.1220">
    <property type="entry name" value="TPP-binding domain"/>
    <property type="match status" value="1"/>
</dbReference>
<dbReference type="InterPro" id="IPR050134">
    <property type="entry name" value="NAD-dep_sirtuin_deacylases"/>
</dbReference>
<feature type="binding site" evidence="4">
    <location>
        <position position="132"/>
    </location>
    <ligand>
        <name>Zn(2+)</name>
        <dbReference type="ChEBI" id="CHEBI:29105"/>
    </ligand>
</feature>
<dbReference type="PROSITE" id="PS50305">
    <property type="entry name" value="SIRTUIN"/>
    <property type="match status" value="1"/>
</dbReference>
<gene>
    <name evidence="6" type="ORF">H8E19_16935</name>
</gene>
<feature type="binding site" evidence="4">
    <location>
        <position position="154"/>
    </location>
    <ligand>
        <name>Zn(2+)</name>
        <dbReference type="ChEBI" id="CHEBI:29105"/>
    </ligand>
</feature>
<feature type="non-terminal residue" evidence="6">
    <location>
        <position position="253"/>
    </location>
</feature>
<keyword evidence="4" id="KW-0862">Zinc</keyword>
<dbReference type="EC" id="2.3.1.286" evidence="1"/>
<evidence type="ECO:0000313" key="6">
    <source>
        <dbReference type="EMBL" id="MBC8179092.1"/>
    </source>
</evidence>
<proteinExistence type="predicted"/>
<dbReference type="Pfam" id="PF02146">
    <property type="entry name" value="SIR2"/>
    <property type="match status" value="1"/>
</dbReference>
<sequence length="253" mass="27711">MDKKIHFVAQKLVNGGRSVVFTGAGISTESGIPDFRSKGGIWDKYRLVYFDEFMSSKDARIEYWRQKAELYPDLANARPNPAHVSVAGLYEIGLIEAVITQNIDGLHQESGISEGDVIELHGNTRRASCTSCGKAASLHEIQRRIEKGDLAPECECGGYLKSDTISFGQAMPEDELKRAVELARSSDFFMVVGSTLLVHPAAAIPGLAKEKEAFLVIVNLSETPYDNVCDVLIQGKAGVTLPEILKEVKRLRG</sequence>
<evidence type="ECO:0000256" key="1">
    <source>
        <dbReference type="ARBA" id="ARBA00012928"/>
    </source>
</evidence>
<dbReference type="PANTHER" id="PTHR11085">
    <property type="entry name" value="NAD-DEPENDENT PROTEIN DEACYLASE SIRTUIN-5, MITOCHONDRIAL-RELATED"/>
    <property type="match status" value="1"/>
</dbReference>
<comment type="caution">
    <text evidence="6">The sequence shown here is derived from an EMBL/GenBank/DDBJ whole genome shotgun (WGS) entry which is preliminary data.</text>
</comment>
<dbReference type="GO" id="GO:0017136">
    <property type="term" value="F:histone deacetylase activity, NAD-dependent"/>
    <property type="evidence" value="ECO:0007669"/>
    <property type="project" value="TreeGrafter"/>
</dbReference>
<keyword evidence="4" id="KW-0479">Metal-binding</keyword>
<feature type="active site" description="Proton acceptor" evidence="4">
    <location>
        <position position="121"/>
    </location>
</feature>
<dbReference type="InterPro" id="IPR026591">
    <property type="entry name" value="Sirtuin_cat_small_dom_sf"/>
</dbReference>
<name>A0A8J6T5W1_9DELT</name>
<evidence type="ECO:0000256" key="2">
    <source>
        <dbReference type="ARBA" id="ARBA00022679"/>
    </source>
</evidence>
<feature type="domain" description="Deacetylase sirtuin-type" evidence="5">
    <location>
        <begin position="1"/>
        <end position="253"/>
    </location>
</feature>
<keyword evidence="3" id="KW-0520">NAD</keyword>
<dbReference type="AlphaFoldDB" id="A0A8J6T5W1"/>
<organism evidence="6 7">
    <name type="scientific">Candidatus Desulfacyla euxinica</name>
    <dbReference type="NCBI Taxonomy" id="2841693"/>
    <lineage>
        <taxon>Bacteria</taxon>
        <taxon>Deltaproteobacteria</taxon>
        <taxon>Candidatus Desulfacyla</taxon>
    </lineage>
</organism>
<dbReference type="Gene3D" id="3.30.1600.10">
    <property type="entry name" value="SIR2/SIRT2 'Small Domain"/>
    <property type="match status" value="1"/>
</dbReference>
<dbReference type="InterPro" id="IPR029035">
    <property type="entry name" value="DHS-like_NAD/FAD-binding_dom"/>
</dbReference>
<dbReference type="EMBL" id="JACNJD010000344">
    <property type="protein sequence ID" value="MBC8179092.1"/>
    <property type="molecule type" value="Genomic_DNA"/>
</dbReference>
<dbReference type="InterPro" id="IPR003000">
    <property type="entry name" value="Sirtuin"/>
</dbReference>
<evidence type="ECO:0000256" key="3">
    <source>
        <dbReference type="ARBA" id="ARBA00023027"/>
    </source>
</evidence>
<protein>
    <recommendedName>
        <fullName evidence="1">protein acetyllysine N-acetyltransferase</fullName>
        <ecNumber evidence="1">2.3.1.286</ecNumber>
    </recommendedName>
</protein>
<feature type="binding site" evidence="4">
    <location>
        <position position="156"/>
    </location>
    <ligand>
        <name>Zn(2+)</name>
        <dbReference type="ChEBI" id="CHEBI:29105"/>
    </ligand>
</feature>
<dbReference type="GO" id="GO:0046872">
    <property type="term" value="F:metal ion binding"/>
    <property type="evidence" value="ECO:0007669"/>
    <property type="project" value="UniProtKB-KW"/>
</dbReference>
<reference evidence="6 7" key="1">
    <citation type="submission" date="2020-08" db="EMBL/GenBank/DDBJ databases">
        <title>Bridging the membrane lipid divide: bacteria of the FCB group superphylum have the potential to synthesize archaeal ether lipids.</title>
        <authorList>
            <person name="Villanueva L."/>
            <person name="Von Meijenfeldt F.A.B."/>
            <person name="Westbye A.B."/>
            <person name="Yadav S."/>
            <person name="Hopmans E.C."/>
            <person name="Dutilh B.E."/>
            <person name="Sinninghe Damste J.S."/>
        </authorList>
    </citation>
    <scope>NUCLEOTIDE SEQUENCE [LARGE SCALE GENOMIC DNA]</scope>
    <source>
        <strain evidence="6">NIOZ-UU27</strain>
    </source>
</reference>
<dbReference type="PANTHER" id="PTHR11085:SF10">
    <property type="entry name" value="NAD-DEPENDENT PROTEIN DEACYLASE SIRTUIN-5, MITOCHONDRIAL-RELATED"/>
    <property type="match status" value="1"/>
</dbReference>
<dbReference type="CDD" id="cd01407">
    <property type="entry name" value="SIR2-fam"/>
    <property type="match status" value="1"/>
</dbReference>
<dbReference type="InterPro" id="IPR026590">
    <property type="entry name" value="Ssirtuin_cat_dom"/>
</dbReference>
<evidence type="ECO:0000259" key="5">
    <source>
        <dbReference type="PROSITE" id="PS50305"/>
    </source>
</evidence>
<dbReference type="Proteomes" id="UP000650524">
    <property type="component" value="Unassembled WGS sequence"/>
</dbReference>
<keyword evidence="2" id="KW-0808">Transferase</keyword>